<comment type="cofactor">
    <cofactor evidence="1">
        <name>Mn(2+)</name>
        <dbReference type="ChEBI" id="CHEBI:29035"/>
    </cofactor>
</comment>
<keyword evidence="10" id="KW-1185">Reference proteome</keyword>
<sequence length="348" mass="37549">MSSSPSSGKPRRSPPQIPRPSSSVVVVSPDNQVLLLHRVKTSTSFASAHVFPGGNLDAFHDGDIPPPGSPLRHEDGRAYRLGAVRECFEETGILLARTGDKDGDLVHLGTAAERDEARTRIHGNAVRFMDFVGSTGGVPDIDNLIPFTRWITPANVPKRFTTQMYIYLLPLDTTLPSEMLVPTPDGGVEHTAATFAHASTFLDRAAGGEIILFPPQVYLLHHVARFLPAPGDGDGDGSADHRASQRERLVNFLRAVPTTSSAAAHGHPTSRIAWADKVISPHTLFLRKADGRVVLGLDKPGPELATTSRGGDHESVALVRFAEGGLSDVEIRLRAHVLAEEKSYKDKL</sequence>
<dbReference type="OrthoDB" id="1695362at2759"/>
<dbReference type="Proteomes" id="UP000749293">
    <property type="component" value="Unassembled WGS sequence"/>
</dbReference>
<dbReference type="Gene3D" id="3.90.79.10">
    <property type="entry name" value="Nucleoside Triphosphate Pyrophosphohydrolase"/>
    <property type="match status" value="1"/>
</dbReference>
<evidence type="ECO:0000256" key="6">
    <source>
        <dbReference type="ARBA" id="ARBA00023211"/>
    </source>
</evidence>
<evidence type="ECO:0000313" key="9">
    <source>
        <dbReference type="EMBL" id="KAF4124987.1"/>
    </source>
</evidence>
<feature type="domain" description="Nudix hydrolase" evidence="8">
    <location>
        <begin position="17"/>
        <end position="218"/>
    </location>
</feature>
<keyword evidence="5" id="KW-0460">Magnesium</keyword>
<comment type="caution">
    <text evidence="9">The sequence shown here is derived from an EMBL/GenBank/DDBJ whole genome shotgun (WGS) entry which is preliminary data.</text>
</comment>
<dbReference type="PROSITE" id="PS51462">
    <property type="entry name" value="NUDIX"/>
    <property type="match status" value="1"/>
</dbReference>
<evidence type="ECO:0000259" key="8">
    <source>
        <dbReference type="PROSITE" id="PS51462"/>
    </source>
</evidence>
<evidence type="ECO:0000256" key="3">
    <source>
        <dbReference type="ARBA" id="ARBA00022723"/>
    </source>
</evidence>
<evidence type="ECO:0000256" key="2">
    <source>
        <dbReference type="ARBA" id="ARBA00001946"/>
    </source>
</evidence>
<keyword evidence="4" id="KW-0378">Hydrolase</keyword>
<dbReference type="GO" id="GO:0005739">
    <property type="term" value="C:mitochondrion"/>
    <property type="evidence" value="ECO:0007669"/>
    <property type="project" value="TreeGrafter"/>
</dbReference>
<evidence type="ECO:0000256" key="4">
    <source>
        <dbReference type="ARBA" id="ARBA00022801"/>
    </source>
</evidence>
<evidence type="ECO:0000256" key="5">
    <source>
        <dbReference type="ARBA" id="ARBA00022842"/>
    </source>
</evidence>
<keyword evidence="3" id="KW-0479">Metal-binding</keyword>
<protein>
    <submittedName>
        <fullName evidence="9">NUDIX domain</fullName>
    </submittedName>
</protein>
<dbReference type="GO" id="GO:0016818">
    <property type="term" value="F:hydrolase activity, acting on acid anhydrides, in phosphorus-containing anhydrides"/>
    <property type="evidence" value="ECO:0007669"/>
    <property type="project" value="InterPro"/>
</dbReference>
<dbReference type="SUPFAM" id="SSF55811">
    <property type="entry name" value="Nudix"/>
    <property type="match status" value="1"/>
</dbReference>
<keyword evidence="6" id="KW-0464">Manganese</keyword>
<evidence type="ECO:0000313" key="10">
    <source>
        <dbReference type="Proteomes" id="UP000749293"/>
    </source>
</evidence>
<dbReference type="InterPro" id="IPR015797">
    <property type="entry name" value="NUDIX_hydrolase-like_dom_sf"/>
</dbReference>
<dbReference type="InterPro" id="IPR039121">
    <property type="entry name" value="NUDT19"/>
</dbReference>
<dbReference type="AlphaFoldDB" id="A0A9P4Z059"/>
<dbReference type="GeneID" id="55970054"/>
<evidence type="ECO:0000256" key="1">
    <source>
        <dbReference type="ARBA" id="ARBA00001936"/>
    </source>
</evidence>
<name>A0A9P4Z059_9HYPO</name>
<evidence type="ECO:0000256" key="7">
    <source>
        <dbReference type="SAM" id="MobiDB-lite"/>
    </source>
</evidence>
<reference evidence="9" key="1">
    <citation type="submission" date="2020-03" db="EMBL/GenBank/DDBJ databases">
        <title>Site-based positive gene gene selection in Geosmithia morbida across the United States reveals a broad range of putative effectors and factors for local host and environmental adapation.</title>
        <authorList>
            <person name="Onufrak A."/>
            <person name="Murdoch R.W."/>
            <person name="Gazis R."/>
            <person name="Huff M."/>
            <person name="Staton M."/>
            <person name="Klingeman W."/>
            <person name="Hadziabdic D."/>
        </authorList>
    </citation>
    <scope>NUCLEOTIDE SEQUENCE</scope>
    <source>
        <strain evidence="9">1262</strain>
    </source>
</reference>
<dbReference type="PANTHER" id="PTHR12318">
    <property type="entry name" value="TESTOSTERONE-REGULATED PROTEIN RP2"/>
    <property type="match status" value="1"/>
</dbReference>
<dbReference type="PANTHER" id="PTHR12318:SF0">
    <property type="entry name" value="ACYL-COENZYME A DIPHOSPHATASE NUDT19"/>
    <property type="match status" value="1"/>
</dbReference>
<proteinExistence type="predicted"/>
<dbReference type="GO" id="GO:0046872">
    <property type="term" value="F:metal ion binding"/>
    <property type="evidence" value="ECO:0007669"/>
    <property type="project" value="UniProtKB-KW"/>
</dbReference>
<dbReference type="CDD" id="cd18870">
    <property type="entry name" value="NUDIX_AcylCoAdiphos_Nudt19"/>
    <property type="match status" value="1"/>
</dbReference>
<dbReference type="RefSeq" id="XP_035323639.1">
    <property type="nucleotide sequence ID" value="XM_035465802.1"/>
</dbReference>
<organism evidence="9 10">
    <name type="scientific">Geosmithia morbida</name>
    <dbReference type="NCBI Taxonomy" id="1094350"/>
    <lineage>
        <taxon>Eukaryota</taxon>
        <taxon>Fungi</taxon>
        <taxon>Dikarya</taxon>
        <taxon>Ascomycota</taxon>
        <taxon>Pezizomycotina</taxon>
        <taxon>Sordariomycetes</taxon>
        <taxon>Hypocreomycetidae</taxon>
        <taxon>Hypocreales</taxon>
        <taxon>Bionectriaceae</taxon>
        <taxon>Geosmithia</taxon>
    </lineage>
</organism>
<accession>A0A9P4Z059</accession>
<feature type="region of interest" description="Disordered" evidence="7">
    <location>
        <begin position="1"/>
        <end position="24"/>
    </location>
</feature>
<comment type="cofactor">
    <cofactor evidence="2">
        <name>Mg(2+)</name>
        <dbReference type="ChEBI" id="CHEBI:18420"/>
    </cofactor>
</comment>
<dbReference type="InterPro" id="IPR000086">
    <property type="entry name" value="NUDIX_hydrolase_dom"/>
</dbReference>
<dbReference type="Pfam" id="PF00293">
    <property type="entry name" value="NUDIX"/>
    <property type="match status" value="1"/>
</dbReference>
<gene>
    <name evidence="9" type="ORF">GMORB2_3826</name>
</gene>
<dbReference type="EMBL" id="JAANYQ010000003">
    <property type="protein sequence ID" value="KAF4124987.1"/>
    <property type="molecule type" value="Genomic_DNA"/>
</dbReference>